<dbReference type="PaxDb" id="2903-EOD26884"/>
<keyword evidence="4" id="KW-1185">Reference proteome</keyword>
<dbReference type="AlphaFoldDB" id="A0A0D3JTP9"/>
<dbReference type="RefSeq" id="XP_005779313.1">
    <property type="nucleotide sequence ID" value="XM_005779256.1"/>
</dbReference>
<sequence length="204" mass="21555">MEHVLTFLVLCTQASFLAAAYGHAGRCGDLAHFKHISAVLDDSRRSRLCGFIGVLSLWLLVLLELTRELPMLWCRLALAVATGIGIVLTCAVRESHYAIAHRIVAALAFGSGTLLVWVIAAMSGAGTRGAMALGTGLFLTGAAQACNLLGECCGRHGLLPSHALGTLEILLVVEASGNASFAFRLAWRGGVAEEWQARSVVSLE</sequence>
<name>A0A0D3JTP9_EMIH1</name>
<proteinExistence type="predicted"/>
<protein>
    <submittedName>
        <fullName evidence="3">Uncharacterized protein</fullName>
    </submittedName>
</protein>
<feature type="transmembrane region" description="Helical" evidence="1">
    <location>
        <begin position="72"/>
        <end position="93"/>
    </location>
</feature>
<evidence type="ECO:0000256" key="1">
    <source>
        <dbReference type="SAM" id="Phobius"/>
    </source>
</evidence>
<keyword evidence="1" id="KW-0472">Membrane</keyword>
<feature type="chain" id="PRO_5044291561" evidence="2">
    <location>
        <begin position="20"/>
        <end position="204"/>
    </location>
</feature>
<evidence type="ECO:0000313" key="4">
    <source>
        <dbReference type="Proteomes" id="UP000013827"/>
    </source>
</evidence>
<evidence type="ECO:0000313" key="3">
    <source>
        <dbReference type="EnsemblProtists" id="EOD26884"/>
    </source>
</evidence>
<feature type="signal peptide" evidence="2">
    <location>
        <begin position="1"/>
        <end position="19"/>
    </location>
</feature>
<keyword evidence="1" id="KW-0812">Transmembrane</keyword>
<keyword evidence="1" id="KW-1133">Transmembrane helix</keyword>
<evidence type="ECO:0000256" key="2">
    <source>
        <dbReference type="SAM" id="SignalP"/>
    </source>
</evidence>
<dbReference type="HOGENOM" id="CLU_1392473_0_0_1"/>
<dbReference type="KEGG" id="ehx:EMIHUDRAFT_236295"/>
<dbReference type="GeneID" id="17272429"/>
<reference evidence="3" key="2">
    <citation type="submission" date="2024-10" db="UniProtKB">
        <authorList>
            <consortium name="EnsemblProtists"/>
        </authorList>
    </citation>
    <scope>IDENTIFICATION</scope>
</reference>
<dbReference type="Proteomes" id="UP000013827">
    <property type="component" value="Unassembled WGS sequence"/>
</dbReference>
<organism evidence="3 4">
    <name type="scientific">Emiliania huxleyi (strain CCMP1516)</name>
    <dbReference type="NCBI Taxonomy" id="280463"/>
    <lineage>
        <taxon>Eukaryota</taxon>
        <taxon>Haptista</taxon>
        <taxon>Haptophyta</taxon>
        <taxon>Prymnesiophyceae</taxon>
        <taxon>Isochrysidales</taxon>
        <taxon>Noelaerhabdaceae</taxon>
        <taxon>Emiliania</taxon>
    </lineage>
</organism>
<feature type="transmembrane region" description="Helical" evidence="1">
    <location>
        <begin position="99"/>
        <end position="121"/>
    </location>
</feature>
<reference evidence="4" key="1">
    <citation type="journal article" date="2013" name="Nature">
        <title>Pan genome of the phytoplankton Emiliania underpins its global distribution.</title>
        <authorList>
            <person name="Read B.A."/>
            <person name="Kegel J."/>
            <person name="Klute M.J."/>
            <person name="Kuo A."/>
            <person name="Lefebvre S.C."/>
            <person name="Maumus F."/>
            <person name="Mayer C."/>
            <person name="Miller J."/>
            <person name="Monier A."/>
            <person name="Salamov A."/>
            <person name="Young J."/>
            <person name="Aguilar M."/>
            <person name="Claverie J.M."/>
            <person name="Frickenhaus S."/>
            <person name="Gonzalez K."/>
            <person name="Herman E.K."/>
            <person name="Lin Y.C."/>
            <person name="Napier J."/>
            <person name="Ogata H."/>
            <person name="Sarno A.F."/>
            <person name="Shmutz J."/>
            <person name="Schroeder D."/>
            <person name="de Vargas C."/>
            <person name="Verret F."/>
            <person name="von Dassow P."/>
            <person name="Valentin K."/>
            <person name="Van de Peer Y."/>
            <person name="Wheeler G."/>
            <person name="Dacks J.B."/>
            <person name="Delwiche C.F."/>
            <person name="Dyhrman S.T."/>
            <person name="Glockner G."/>
            <person name="John U."/>
            <person name="Richards T."/>
            <person name="Worden A.Z."/>
            <person name="Zhang X."/>
            <person name="Grigoriev I.V."/>
            <person name="Allen A.E."/>
            <person name="Bidle K."/>
            <person name="Borodovsky M."/>
            <person name="Bowler C."/>
            <person name="Brownlee C."/>
            <person name="Cock J.M."/>
            <person name="Elias M."/>
            <person name="Gladyshev V.N."/>
            <person name="Groth M."/>
            <person name="Guda C."/>
            <person name="Hadaegh A."/>
            <person name="Iglesias-Rodriguez M.D."/>
            <person name="Jenkins J."/>
            <person name="Jones B.M."/>
            <person name="Lawson T."/>
            <person name="Leese F."/>
            <person name="Lindquist E."/>
            <person name="Lobanov A."/>
            <person name="Lomsadze A."/>
            <person name="Malik S.B."/>
            <person name="Marsh M.E."/>
            <person name="Mackinder L."/>
            <person name="Mock T."/>
            <person name="Mueller-Roeber B."/>
            <person name="Pagarete A."/>
            <person name="Parker M."/>
            <person name="Probert I."/>
            <person name="Quesneville H."/>
            <person name="Raines C."/>
            <person name="Rensing S.A."/>
            <person name="Riano-Pachon D.M."/>
            <person name="Richier S."/>
            <person name="Rokitta S."/>
            <person name="Shiraiwa Y."/>
            <person name="Soanes D.M."/>
            <person name="van der Giezen M."/>
            <person name="Wahlund T.M."/>
            <person name="Williams B."/>
            <person name="Wilson W."/>
            <person name="Wolfe G."/>
            <person name="Wurch L.L."/>
        </authorList>
    </citation>
    <scope>NUCLEOTIDE SEQUENCE</scope>
</reference>
<keyword evidence="2" id="KW-0732">Signal</keyword>
<accession>A0A0D3JTP9</accession>
<dbReference type="EnsemblProtists" id="EOD26884">
    <property type="protein sequence ID" value="EOD26884"/>
    <property type="gene ID" value="EMIHUDRAFT_236295"/>
</dbReference>
<feature type="transmembrane region" description="Helical" evidence="1">
    <location>
        <begin position="48"/>
        <end position="65"/>
    </location>
</feature>